<dbReference type="EMBL" id="CAJNOC010001218">
    <property type="protein sequence ID" value="CAF0845799.1"/>
    <property type="molecule type" value="Genomic_DNA"/>
</dbReference>
<dbReference type="AlphaFoldDB" id="A0A813VZB5"/>
<keyword evidence="3" id="KW-1185">Reference proteome</keyword>
<accession>A0A813VZB5</accession>
<protein>
    <submittedName>
        <fullName evidence="2">Uncharacterized protein</fullName>
    </submittedName>
</protein>
<organism evidence="2 3">
    <name type="scientific">Brachionus calyciflorus</name>
    <dbReference type="NCBI Taxonomy" id="104777"/>
    <lineage>
        <taxon>Eukaryota</taxon>
        <taxon>Metazoa</taxon>
        <taxon>Spiralia</taxon>
        <taxon>Gnathifera</taxon>
        <taxon>Rotifera</taxon>
        <taxon>Eurotatoria</taxon>
        <taxon>Monogononta</taxon>
        <taxon>Pseudotrocha</taxon>
        <taxon>Ploima</taxon>
        <taxon>Brachionidae</taxon>
        <taxon>Brachionus</taxon>
    </lineage>
</organism>
<name>A0A813VZB5_9BILA</name>
<feature type="compositionally biased region" description="Basic residues" evidence="1">
    <location>
        <begin position="78"/>
        <end position="91"/>
    </location>
</feature>
<proteinExistence type="predicted"/>
<reference evidence="2" key="1">
    <citation type="submission" date="2021-02" db="EMBL/GenBank/DDBJ databases">
        <authorList>
            <person name="Nowell W R."/>
        </authorList>
    </citation>
    <scope>NUCLEOTIDE SEQUENCE</scope>
    <source>
        <strain evidence="2">Ploen Becks lab</strain>
    </source>
</reference>
<evidence type="ECO:0000313" key="3">
    <source>
        <dbReference type="Proteomes" id="UP000663879"/>
    </source>
</evidence>
<gene>
    <name evidence="2" type="ORF">OXX778_LOCUS8692</name>
</gene>
<dbReference type="Proteomes" id="UP000663879">
    <property type="component" value="Unassembled WGS sequence"/>
</dbReference>
<evidence type="ECO:0000256" key="1">
    <source>
        <dbReference type="SAM" id="MobiDB-lite"/>
    </source>
</evidence>
<feature type="region of interest" description="Disordered" evidence="1">
    <location>
        <begin position="78"/>
        <end position="104"/>
    </location>
</feature>
<evidence type="ECO:0000313" key="2">
    <source>
        <dbReference type="EMBL" id="CAF0845799.1"/>
    </source>
</evidence>
<sequence length="158" mass="18173">MKIDLQHYLIFAIYQLFLIDLSLEKSIGRLIVKDKSNESDNKKHIELVLSSNDVDEIDFKYNGKIIENRLINYKKATTKRTTKRKTTKKTTKTSLPKKTTTKKTTKKIIRKTTKKLQKSTKSNLTKAPILPTTTKNLIPNNKDPFFASFPTGPFPCLI</sequence>
<comment type="caution">
    <text evidence="2">The sequence shown here is derived from an EMBL/GenBank/DDBJ whole genome shotgun (WGS) entry which is preliminary data.</text>
</comment>